<keyword evidence="3" id="KW-1185">Reference proteome</keyword>
<dbReference type="PANTHER" id="PTHR23150">
    <property type="entry name" value="SULFATASE MODIFYING FACTOR 1, 2"/>
    <property type="match status" value="1"/>
</dbReference>
<gene>
    <name evidence="2" type="ORF">CJ255_07100</name>
</gene>
<dbReference type="InterPro" id="IPR027417">
    <property type="entry name" value="P-loop_NTPase"/>
</dbReference>
<dbReference type="EMBL" id="NQWI01000022">
    <property type="protein sequence ID" value="PDW03741.1"/>
    <property type="molecule type" value="Genomic_DNA"/>
</dbReference>
<dbReference type="PANTHER" id="PTHR23150:SF19">
    <property type="entry name" value="FORMYLGLYCINE-GENERATING ENZYME"/>
    <property type="match status" value="1"/>
</dbReference>
<dbReference type="GO" id="GO:0120147">
    <property type="term" value="F:formylglycine-generating oxidase activity"/>
    <property type="evidence" value="ECO:0007669"/>
    <property type="project" value="TreeGrafter"/>
</dbReference>
<name>A0A2A6RLE7_9CHLR</name>
<dbReference type="Pfam" id="PF03781">
    <property type="entry name" value="FGE-sulfatase"/>
    <property type="match status" value="1"/>
</dbReference>
<dbReference type="OrthoDB" id="138342at2"/>
<dbReference type="InterPro" id="IPR051043">
    <property type="entry name" value="Sulfatase_Mod_Factor_Kinase"/>
</dbReference>
<evidence type="ECO:0000313" key="3">
    <source>
        <dbReference type="Proteomes" id="UP000220527"/>
    </source>
</evidence>
<proteinExistence type="predicted"/>
<sequence length="973" mass="106915">MANDLATQVQSLQSLRATLGEALYLQGLTRLREQFGAERVNALLDHPPTPPRPDGIAVTITTERGTIKDAPVNVVGHAEHVTLAAPDPAAARRVSDLLAYLLQIHHHCNALPLDKIDKLDAGHKRAMELARVYIALDTTASVAEPAQAEAARTAGRDAEARPLSAVAALARAPARRMMLLGVPGSGKSTLVSYLTYCLAGAALAEAQPARFGAVHDWLGMLPDWPHGILLPVPVILRDLAALPGLGALPRGTVAQIIDLIATRTNEQGCPHAAEVLLAALREGRALLLLDGLDEVVGETVLPRVVEAINDAAKTFPGPILVTCRVLDYQEETLRQVPGFAPFTLADLRPEQIAQFIAAWYAELAASGRRSMSDATAATREMQGAVQSRDELRALAQTPLLLTLMAQVHAFRGTLPDARARLYFECIELLLLRWRQARDESDLISRLGLSRFRDGDLLTLMARLGYTAHTRAERDGAKGDAADLSEGMVLEVLSATFATYDERRRSELAGIVLQALERGNGLLLKRGPTTYTFAHRTFQEFLAGYHLKGQRDVLPLCCTHARQIHWHEALLLMVGYQVLGEQEREKPLQLAAKLLASGSPLEQTLAGEVLTLVGKERAQSYDATLVAANGLWPQTIRTLRALQSQGCAPAVPAAMRHRAGLALGRLCYGDLKDLASGSAPPNPDPRLPLAVVGTPLTNATNWRKALEAYYWCPIASGPFWSGDDRKQDKKLEPATIHAPYHIARYPITNADYARFLAANGPDGYDPDQPWWTAEGRTYLLPGGPRYGSDEPKQIRHPRFWSVVRYNNPMQPVVGVSWYEAAAYCRWLTLVGHEQGWLAADQIIRLPTWYEWERAARHTDQRRYPWGDTPPDGERANYQATQLNAPAPIGCFPLGAAASQAQDMVGNIFEWTASPWEQWGKGEKDFTPSQRVTLSYTYFGDSTDELCCGARDWFDPDLWYDDGGFRVVQSLALIE</sequence>
<dbReference type="InterPro" id="IPR042095">
    <property type="entry name" value="SUMF_sf"/>
</dbReference>
<dbReference type="SUPFAM" id="SSF56436">
    <property type="entry name" value="C-type lectin-like"/>
    <property type="match status" value="1"/>
</dbReference>
<dbReference type="Gene3D" id="3.90.1580.10">
    <property type="entry name" value="paralog of FGE (formylglycine-generating enzyme)"/>
    <property type="match status" value="1"/>
</dbReference>
<dbReference type="InterPro" id="IPR016187">
    <property type="entry name" value="CTDL_fold"/>
</dbReference>
<organism evidence="2 3">
    <name type="scientific">Candidatus Viridilinea mediisalina</name>
    <dbReference type="NCBI Taxonomy" id="2024553"/>
    <lineage>
        <taxon>Bacteria</taxon>
        <taxon>Bacillati</taxon>
        <taxon>Chloroflexota</taxon>
        <taxon>Chloroflexia</taxon>
        <taxon>Chloroflexales</taxon>
        <taxon>Chloroflexineae</taxon>
        <taxon>Oscillochloridaceae</taxon>
        <taxon>Candidatus Viridilinea</taxon>
    </lineage>
</organism>
<dbReference type="InterPro" id="IPR005532">
    <property type="entry name" value="SUMF_dom"/>
</dbReference>
<evidence type="ECO:0000313" key="2">
    <source>
        <dbReference type="EMBL" id="PDW03741.1"/>
    </source>
</evidence>
<dbReference type="Gene3D" id="3.40.50.300">
    <property type="entry name" value="P-loop containing nucleotide triphosphate hydrolases"/>
    <property type="match status" value="1"/>
</dbReference>
<protein>
    <recommendedName>
        <fullName evidence="1">Sulfatase-modifying factor enzyme-like domain-containing protein</fullName>
    </recommendedName>
</protein>
<comment type="caution">
    <text evidence="2">The sequence shown here is derived from an EMBL/GenBank/DDBJ whole genome shotgun (WGS) entry which is preliminary data.</text>
</comment>
<accession>A0A2A6RLE7</accession>
<dbReference type="Proteomes" id="UP000220527">
    <property type="component" value="Unassembled WGS sequence"/>
</dbReference>
<evidence type="ECO:0000259" key="1">
    <source>
        <dbReference type="Pfam" id="PF03781"/>
    </source>
</evidence>
<reference evidence="3" key="1">
    <citation type="submission" date="2017-08" db="EMBL/GenBank/DDBJ databases">
        <authorList>
            <person name="Grouzdev D.S."/>
            <person name="Gaisin V.A."/>
            <person name="Rysina M.S."/>
            <person name="Gorlenko V.M."/>
        </authorList>
    </citation>
    <scope>NUCLEOTIDE SEQUENCE [LARGE SCALE GENOMIC DNA]</scope>
    <source>
        <strain evidence="3">Kir15-3F</strain>
    </source>
</reference>
<dbReference type="RefSeq" id="WP_097643394.1">
    <property type="nucleotide sequence ID" value="NZ_NQWI01000022.1"/>
</dbReference>
<feature type="domain" description="Sulfatase-modifying factor enzyme-like" evidence="1">
    <location>
        <begin position="713"/>
        <end position="966"/>
    </location>
</feature>
<dbReference type="AlphaFoldDB" id="A0A2A6RLE7"/>
<dbReference type="SUPFAM" id="SSF52540">
    <property type="entry name" value="P-loop containing nucleoside triphosphate hydrolases"/>
    <property type="match status" value="1"/>
</dbReference>